<feature type="signal peptide" evidence="1">
    <location>
        <begin position="1"/>
        <end position="22"/>
    </location>
</feature>
<protein>
    <submittedName>
        <fullName evidence="2">Uncharacterized protein</fullName>
    </submittedName>
</protein>
<feature type="chain" id="PRO_5034416488" evidence="1">
    <location>
        <begin position="23"/>
        <end position="134"/>
    </location>
</feature>
<reference evidence="2" key="1">
    <citation type="submission" date="2019-10" db="EMBL/GenBank/DDBJ databases">
        <title>Conservation and host-specific expression of non-tandemly repeated heterogenous ribosome RNA gene in arbuscular mycorrhizal fungi.</title>
        <authorList>
            <person name="Maeda T."/>
            <person name="Kobayashi Y."/>
            <person name="Nakagawa T."/>
            <person name="Ezawa T."/>
            <person name="Yamaguchi K."/>
            <person name="Bino T."/>
            <person name="Nishimoto Y."/>
            <person name="Shigenobu S."/>
            <person name="Kawaguchi M."/>
        </authorList>
    </citation>
    <scope>NUCLEOTIDE SEQUENCE</scope>
    <source>
        <strain evidence="2">HR1</strain>
    </source>
</reference>
<dbReference type="AlphaFoldDB" id="A0A8H3R0A2"/>
<dbReference type="InterPro" id="IPR046566">
    <property type="entry name" value="DUF6720"/>
</dbReference>
<dbReference type="Proteomes" id="UP000615446">
    <property type="component" value="Unassembled WGS sequence"/>
</dbReference>
<gene>
    <name evidence="2" type="ORF">RCL2_002460600</name>
</gene>
<evidence type="ECO:0000313" key="2">
    <source>
        <dbReference type="EMBL" id="GES98047.1"/>
    </source>
</evidence>
<evidence type="ECO:0000313" key="3">
    <source>
        <dbReference type="Proteomes" id="UP000615446"/>
    </source>
</evidence>
<comment type="caution">
    <text evidence="2">The sequence shown here is derived from an EMBL/GenBank/DDBJ whole genome shotgun (WGS) entry which is preliminary data.</text>
</comment>
<evidence type="ECO:0000256" key="1">
    <source>
        <dbReference type="SAM" id="SignalP"/>
    </source>
</evidence>
<name>A0A8H3R0A2_9GLOM</name>
<organism evidence="2 3">
    <name type="scientific">Rhizophagus clarus</name>
    <dbReference type="NCBI Taxonomy" id="94130"/>
    <lineage>
        <taxon>Eukaryota</taxon>
        <taxon>Fungi</taxon>
        <taxon>Fungi incertae sedis</taxon>
        <taxon>Mucoromycota</taxon>
        <taxon>Glomeromycotina</taxon>
        <taxon>Glomeromycetes</taxon>
        <taxon>Glomerales</taxon>
        <taxon>Glomeraceae</taxon>
        <taxon>Rhizophagus</taxon>
    </lineage>
</organism>
<sequence>MCNLKRLLFGIILLSSFGSAFADEYDPKSDVFEQIINALVPILIVLLFRGSEEISDDVEDKVNKEFDEYFSDILSATLIDLCHIFSDICFLFYTRSIPVGSKAAKIFVDISAKYLIPIPFISSSYVKHGTPFWK</sequence>
<accession>A0A8H3R0A2</accession>
<dbReference type="OrthoDB" id="2442996at2759"/>
<dbReference type="EMBL" id="BLAL01000262">
    <property type="protein sequence ID" value="GES98047.1"/>
    <property type="molecule type" value="Genomic_DNA"/>
</dbReference>
<proteinExistence type="predicted"/>
<dbReference type="Pfam" id="PF20480">
    <property type="entry name" value="DUF6720"/>
    <property type="match status" value="2"/>
</dbReference>
<keyword evidence="1" id="KW-0732">Signal</keyword>